<dbReference type="SUPFAM" id="SSF52317">
    <property type="entry name" value="Class I glutamine amidotransferase-like"/>
    <property type="match status" value="1"/>
</dbReference>
<evidence type="ECO:0000259" key="3">
    <source>
        <dbReference type="PROSITE" id="PS01124"/>
    </source>
</evidence>
<keyword evidence="2" id="KW-0804">Transcription</keyword>
<dbReference type="PANTHER" id="PTHR43130:SF3">
    <property type="entry name" value="HTH-TYPE TRANSCRIPTIONAL REGULATOR RV1931C"/>
    <property type="match status" value="1"/>
</dbReference>
<dbReference type="SMART" id="SM00342">
    <property type="entry name" value="HTH_ARAC"/>
    <property type="match status" value="1"/>
</dbReference>
<name>A0A7Y2JYP8_9BURK</name>
<dbReference type="InterPro" id="IPR052158">
    <property type="entry name" value="INH-QAR"/>
</dbReference>
<dbReference type="InterPro" id="IPR018060">
    <property type="entry name" value="HTH_AraC"/>
</dbReference>
<dbReference type="InterPro" id="IPR002818">
    <property type="entry name" value="DJ-1/PfpI"/>
</dbReference>
<dbReference type="Pfam" id="PF12833">
    <property type="entry name" value="HTH_18"/>
    <property type="match status" value="1"/>
</dbReference>
<evidence type="ECO:0000256" key="1">
    <source>
        <dbReference type="ARBA" id="ARBA00023015"/>
    </source>
</evidence>
<accession>A0A7Y2JYP8</accession>
<dbReference type="EMBL" id="JABAIV010000002">
    <property type="protein sequence ID" value="NNG23183.1"/>
    <property type="molecule type" value="Genomic_DNA"/>
</dbReference>
<dbReference type="CDD" id="cd03137">
    <property type="entry name" value="GATase1_AraC_1"/>
    <property type="match status" value="1"/>
</dbReference>
<dbReference type="InterPro" id="IPR009057">
    <property type="entry name" value="Homeodomain-like_sf"/>
</dbReference>
<gene>
    <name evidence="4" type="ORF">HGB41_09230</name>
</gene>
<dbReference type="InterPro" id="IPR029062">
    <property type="entry name" value="Class_I_gatase-like"/>
</dbReference>
<keyword evidence="1" id="KW-0805">Transcription regulation</keyword>
<protein>
    <submittedName>
        <fullName evidence="4">GlxA family transcriptional regulator</fullName>
    </submittedName>
</protein>
<dbReference type="Proteomes" id="UP000533905">
    <property type="component" value="Unassembled WGS sequence"/>
</dbReference>
<dbReference type="AlphaFoldDB" id="A0A7Y2JYP8"/>
<dbReference type="Pfam" id="PF01965">
    <property type="entry name" value="DJ-1_PfpI"/>
    <property type="match status" value="1"/>
</dbReference>
<dbReference type="Gene3D" id="1.10.10.60">
    <property type="entry name" value="Homeodomain-like"/>
    <property type="match status" value="1"/>
</dbReference>
<comment type="caution">
    <text evidence="4">The sequence shown here is derived from an EMBL/GenBank/DDBJ whole genome shotgun (WGS) entry which is preliminary data.</text>
</comment>
<keyword evidence="5" id="KW-1185">Reference proteome</keyword>
<dbReference type="Gene3D" id="3.40.50.880">
    <property type="match status" value="1"/>
</dbReference>
<feature type="domain" description="HTH araC/xylS-type" evidence="3">
    <location>
        <begin position="231"/>
        <end position="329"/>
    </location>
</feature>
<sequence>MSLVATLEGQHRILLVGFPPAQMLDISGPLDVFTIANELSEAAGRRAPYHISLAGPTTGALMTTSGVPLQAAFSLFDTTLRPDTLLICGGRGARISSRDARQVSALGTLCNRANRVAAICTGAFPLAATGALDGHRATTHWAHFDEFSNQFPRVEIDRDALFLSAGKCHTSAGITAGIDFCLSLVERDLGRALALLVARELVVFMKRPGGQSQFSTLLIHDATGADEAPFGELISWMAEHLTDDLSVDVLAARVAMSPRNFARRFNLALKIAPGRYVQMLRLEAARCLLTESTLSIKQIADRCGFQSAETMRIAFQRSLNTSPSNFRDRFQSDEYSAP</sequence>
<dbReference type="PROSITE" id="PS01124">
    <property type="entry name" value="HTH_ARAC_FAMILY_2"/>
    <property type="match status" value="1"/>
</dbReference>
<dbReference type="GO" id="GO:0003700">
    <property type="term" value="F:DNA-binding transcription factor activity"/>
    <property type="evidence" value="ECO:0007669"/>
    <property type="project" value="InterPro"/>
</dbReference>
<dbReference type="SUPFAM" id="SSF46689">
    <property type="entry name" value="Homeodomain-like"/>
    <property type="match status" value="2"/>
</dbReference>
<evidence type="ECO:0000313" key="4">
    <source>
        <dbReference type="EMBL" id="NNG23183.1"/>
    </source>
</evidence>
<proteinExistence type="predicted"/>
<dbReference type="PANTHER" id="PTHR43130">
    <property type="entry name" value="ARAC-FAMILY TRANSCRIPTIONAL REGULATOR"/>
    <property type="match status" value="1"/>
</dbReference>
<reference evidence="4 5" key="1">
    <citation type="submission" date="2020-04" db="EMBL/GenBank/DDBJ databases">
        <title>Massilia sp. nov., a cold adapted bacteria isolated from Arctic soil.</title>
        <authorList>
            <person name="Son J."/>
            <person name="Ka J.-O."/>
        </authorList>
    </citation>
    <scope>NUCLEOTIDE SEQUENCE [LARGE SCALE GENOMIC DNA]</scope>
    <source>
        <strain evidence="4 5">ML15P13</strain>
    </source>
</reference>
<evidence type="ECO:0000313" key="5">
    <source>
        <dbReference type="Proteomes" id="UP000533905"/>
    </source>
</evidence>
<evidence type="ECO:0000256" key="2">
    <source>
        <dbReference type="ARBA" id="ARBA00023163"/>
    </source>
</evidence>
<dbReference type="GO" id="GO:0043565">
    <property type="term" value="F:sequence-specific DNA binding"/>
    <property type="evidence" value="ECO:0007669"/>
    <property type="project" value="InterPro"/>
</dbReference>
<dbReference type="RefSeq" id="WP_171083397.1">
    <property type="nucleotide sequence ID" value="NZ_JABAIV010000002.1"/>
</dbReference>
<organism evidence="4 5">
    <name type="scientific">Telluria aromaticivorans</name>
    <dbReference type="NCBI Taxonomy" id="2725995"/>
    <lineage>
        <taxon>Bacteria</taxon>
        <taxon>Pseudomonadati</taxon>
        <taxon>Pseudomonadota</taxon>
        <taxon>Betaproteobacteria</taxon>
        <taxon>Burkholderiales</taxon>
        <taxon>Oxalobacteraceae</taxon>
        <taxon>Telluria group</taxon>
        <taxon>Telluria</taxon>
    </lineage>
</organism>